<evidence type="ECO:0000256" key="3">
    <source>
        <dbReference type="ARBA" id="ARBA00012663"/>
    </source>
</evidence>
<dbReference type="KEGG" id="als:DJ013_15575"/>
<evidence type="ECO:0000256" key="4">
    <source>
        <dbReference type="ARBA" id="ARBA00022801"/>
    </source>
</evidence>
<dbReference type="Pfam" id="PF00933">
    <property type="entry name" value="Glyco_hydro_3"/>
    <property type="match status" value="1"/>
</dbReference>
<keyword evidence="9" id="KW-1185">Reference proteome</keyword>
<dbReference type="InterPro" id="IPR036962">
    <property type="entry name" value="Glyco_hydro_3_N_sf"/>
</dbReference>
<dbReference type="InterPro" id="IPR001466">
    <property type="entry name" value="Beta-lactam-related"/>
</dbReference>
<dbReference type="OrthoDB" id="9805821at2"/>
<dbReference type="Gene3D" id="3.20.20.300">
    <property type="entry name" value="Glycoside hydrolase, family 3, N-terminal domain"/>
    <property type="match status" value="1"/>
</dbReference>
<dbReference type="InterPro" id="IPR012338">
    <property type="entry name" value="Beta-lactam/transpept-like"/>
</dbReference>
<evidence type="ECO:0000259" key="6">
    <source>
        <dbReference type="Pfam" id="PF00144"/>
    </source>
</evidence>
<comment type="catalytic activity">
    <reaction evidence="1">
        <text>Hydrolysis of terminal non-reducing N-acetyl-D-hexosamine residues in N-acetyl-beta-D-hexosaminides.</text>
        <dbReference type="EC" id="3.2.1.52"/>
    </reaction>
</comment>
<dbReference type="Gene3D" id="3.40.710.10">
    <property type="entry name" value="DD-peptidase/beta-lactamase superfamily"/>
    <property type="match status" value="1"/>
</dbReference>
<keyword evidence="4 8" id="KW-0378">Hydrolase</keyword>
<dbReference type="InterPro" id="IPR017853">
    <property type="entry name" value="GH"/>
</dbReference>
<gene>
    <name evidence="8" type="ORF">DJ013_15575</name>
</gene>
<dbReference type="Proteomes" id="UP000249873">
    <property type="component" value="Chromosome"/>
</dbReference>
<comment type="similarity">
    <text evidence="2">Belongs to the glycosyl hydrolase 3 family.</text>
</comment>
<proteinExistence type="inferred from homology"/>
<dbReference type="SUPFAM" id="SSF51445">
    <property type="entry name" value="(Trans)glycosidases"/>
    <property type="match status" value="1"/>
</dbReference>
<dbReference type="EMBL" id="CP029480">
    <property type="protein sequence ID" value="AWV99506.1"/>
    <property type="molecule type" value="Genomic_DNA"/>
</dbReference>
<evidence type="ECO:0000259" key="7">
    <source>
        <dbReference type="Pfam" id="PF00933"/>
    </source>
</evidence>
<dbReference type="InterPro" id="IPR050226">
    <property type="entry name" value="NagZ_Beta-hexosaminidase"/>
</dbReference>
<dbReference type="Gene3D" id="3.40.50.1700">
    <property type="entry name" value="Glycoside hydrolase family 3 C-terminal domain"/>
    <property type="match status" value="1"/>
</dbReference>
<dbReference type="InterPro" id="IPR001764">
    <property type="entry name" value="Glyco_hydro_3_N"/>
</dbReference>
<dbReference type="GO" id="GO:0004563">
    <property type="term" value="F:beta-N-acetylhexosaminidase activity"/>
    <property type="evidence" value="ECO:0007669"/>
    <property type="project" value="UniProtKB-EC"/>
</dbReference>
<dbReference type="AlphaFoldDB" id="A0A2Z4GE30"/>
<feature type="domain" description="Beta-lactamase-related" evidence="6">
    <location>
        <begin position="639"/>
        <end position="991"/>
    </location>
</feature>
<dbReference type="RefSeq" id="WP_111372874.1">
    <property type="nucleotide sequence ID" value="NZ_CP029480.1"/>
</dbReference>
<accession>A0A2Z4GE30</accession>
<dbReference type="SUPFAM" id="SSF52279">
    <property type="entry name" value="Beta-D-glucan exohydrolase, C-terminal domain"/>
    <property type="match status" value="1"/>
</dbReference>
<keyword evidence="5" id="KW-0326">Glycosidase</keyword>
<dbReference type="SUPFAM" id="SSF56601">
    <property type="entry name" value="beta-lactamase/transpeptidase-like"/>
    <property type="match status" value="1"/>
</dbReference>
<dbReference type="GO" id="GO:0005975">
    <property type="term" value="P:carbohydrate metabolic process"/>
    <property type="evidence" value="ECO:0007669"/>
    <property type="project" value="InterPro"/>
</dbReference>
<evidence type="ECO:0000313" key="8">
    <source>
        <dbReference type="EMBL" id="AWV99506.1"/>
    </source>
</evidence>
<evidence type="ECO:0000313" key="9">
    <source>
        <dbReference type="Proteomes" id="UP000249873"/>
    </source>
</evidence>
<protein>
    <recommendedName>
        <fullName evidence="3">beta-N-acetylhexosaminidase</fullName>
        <ecNumber evidence="3">3.2.1.52</ecNumber>
    </recommendedName>
</protein>
<dbReference type="InterPro" id="IPR036881">
    <property type="entry name" value="Glyco_hydro_3_C_sf"/>
</dbReference>
<dbReference type="PANTHER" id="PTHR30480">
    <property type="entry name" value="BETA-HEXOSAMINIDASE-RELATED"/>
    <property type="match status" value="1"/>
</dbReference>
<name>A0A2Z4GE30_9BACT</name>
<dbReference type="GO" id="GO:0009254">
    <property type="term" value="P:peptidoglycan turnover"/>
    <property type="evidence" value="ECO:0007669"/>
    <property type="project" value="TreeGrafter"/>
</dbReference>
<evidence type="ECO:0000256" key="2">
    <source>
        <dbReference type="ARBA" id="ARBA00005336"/>
    </source>
</evidence>
<organism evidence="8 9">
    <name type="scientific">Arcticibacterium luteifluviistationis</name>
    <dbReference type="NCBI Taxonomy" id="1784714"/>
    <lineage>
        <taxon>Bacteria</taxon>
        <taxon>Pseudomonadati</taxon>
        <taxon>Bacteroidota</taxon>
        <taxon>Cytophagia</taxon>
        <taxon>Cytophagales</taxon>
        <taxon>Leadbetterellaceae</taxon>
        <taxon>Arcticibacterium</taxon>
    </lineage>
</organism>
<reference evidence="8 9" key="1">
    <citation type="submission" date="2018-05" db="EMBL/GenBank/DDBJ databases">
        <title>Complete genome sequence of Arcticibacterium luteifluviistationis SM1504T, a cytophagaceae bacterium isolated from Arctic surface seawater.</title>
        <authorList>
            <person name="Li Y."/>
            <person name="Qin Q.-L."/>
        </authorList>
    </citation>
    <scope>NUCLEOTIDE SEQUENCE [LARGE SCALE GENOMIC DNA]</scope>
    <source>
        <strain evidence="8 9">SM1504</strain>
    </source>
</reference>
<evidence type="ECO:0000256" key="5">
    <source>
        <dbReference type="ARBA" id="ARBA00023295"/>
    </source>
</evidence>
<dbReference type="PANTHER" id="PTHR30480:SF13">
    <property type="entry name" value="BETA-HEXOSAMINIDASE"/>
    <property type="match status" value="1"/>
</dbReference>
<dbReference type="EC" id="3.2.1.52" evidence="3"/>
<feature type="domain" description="Glycoside hydrolase family 3 N-terminal" evidence="7">
    <location>
        <begin position="84"/>
        <end position="399"/>
    </location>
</feature>
<dbReference type="Pfam" id="PF00144">
    <property type="entry name" value="Beta-lactamase"/>
    <property type="match status" value="1"/>
</dbReference>
<evidence type="ECO:0000256" key="1">
    <source>
        <dbReference type="ARBA" id="ARBA00001231"/>
    </source>
</evidence>
<sequence length="1017" mass="112778">MNQRVNPKLLLLVLFIGVFTLSFIGSDLQFAASKSLDIKDDFKVKKPSKSNKGNTVLKGNYNGIKDYIDAQYAWADGILADMSLEEKVGQLFMIATYSNRSERDYQSIKEKIKKYHLGGLIFFQGTAPVQARLTNEYQEISKIPLMIGMDAEWGLGMRLSNTTSFPKQITLGAIENNALIESMGYEIGSQLKRLGVHINFAPVADINTNPKNPVINYRSFGESQDLVADKAMAYASGLKKAGVMAVAKHFPGHGDTGTDSHVSMPVVNHSKARLSEQELVPFRKLINDSVAGIMTGHLFVPALDNTPNRAATISEKIIKGLLQEQLGFRGLTFTDALNMRGITNQFSAGGADLAAYKAGNDVLLQTANLDAAYNKILGEFRNGNLEEDDLDKRVHKILRAKYWAGLNKPPHVKVQGLMDDLNNEKSRELNELLFKNAITVLRADEDVFPFVQLDTLAIGTVAVSAPKDNEFQSQMSGFGKVVNYEMPIKPGSSKDWDYIVDQAFTYDAMVVSIHDMNSRASRNFGVSPSTIDMIRALSKKTKVVVVAFGNPYGLKLFDEFPNVICGFEDEPMAYRAVAEVLFGAGSANGHLPVTASPMAKYSFGLTSQNVGRLTEDLPGNVGMDGDKLNEIDGIVNDAISRNAFPGAQVLVARRGKVVYHKAFGTFRYGDTEKVTTNTLYDLASLTKVSATLQAVMMLNEKGLLNLNLKASDYLPELKGTNKANMLVGDILFHQAGLKSFQAFWTHTKTSGGAFKKEFYQDSQEGNLQVAEGLYVKPSIRDSVWSWLIDTDYTTRRKNSNGEYRYLYSDLGLIMMQRIVEEVAGQPMDEFLDQNLYEPLGMTHTLFNPLNRFLKSDIAPTENDQIFRKEQIWGTVHDPNAALLGGVAGHAGLFSNAWDLAKLYQMNLQNGAYGGRRYLYPETVNHFATHLSDRSHRGIGWNKPVQNLDLSSIASSASPNTYGHTGFTGTVVWVDPDRQLIFIMLANRVYPRANNHKLMDLDVRKRIHEVINEAVDNL</sequence>